<evidence type="ECO:0000313" key="1">
    <source>
        <dbReference type="EMBL" id="CAH0730387.1"/>
    </source>
</evidence>
<feature type="non-terminal residue" evidence="1">
    <location>
        <position position="720"/>
    </location>
</feature>
<dbReference type="Proteomes" id="UP000838878">
    <property type="component" value="Chromosome 8"/>
</dbReference>
<gene>
    <name evidence="1" type="ORF">BINO364_LOCUS15375</name>
</gene>
<proteinExistence type="predicted"/>
<protein>
    <submittedName>
        <fullName evidence="1">Uncharacterized protein</fullName>
    </submittedName>
</protein>
<sequence length="720" mass="82702">MALFMKQDFSPPILSRRWVALKFRPNMLVYSREHIIAILESGLLFREDSVEVEQEAPDAETIWKRAGGCKGGWFTGGERNMALAATLALVVAAPPKNLQRLTLFKLATYMLLPAVIRATHRMYCKGSLKTLLSLMRDYMSLVRRATACCREYATLHSKLASVSTIIESTQAMLLQQQTSLLVLMSRAGSSLLGNVPWLRGDVICEFDTDNLLKIHHAFLVVQSTLLKNIALAHSVPTAHTLKLYKNHNERVYWIHNVLINHLILEFKDNFEALERMYRLLKNVGTKDGDIVKKLGSAINDTWLYSEVHTGIARSCLEMRVALEKCNHLDMFLDSCATNRQNIDLDILDKDIDEIIDTITKCLSTVQNSQIRLKKMQNKLQVNDDVKHDSDKEYEEKNILKIEDKEPEIRDEVFYFVKTEDESVVSPVGDVVTGPGRKEKETSKVVLKELKRKLVKREDVMRERERQALAKTMPDLKNIPEFPRQINYEEYLDKKGFITKIVRKQMKNRKLFKIYKISKHQKRKLGSFKLKIEKYKMESDLPIAFYEANAKFDAKSKFLTVNKVKGKYIITKWQKYVKIPKNDSEFSDFSDTLSDVDNKIPNIETSNLKQANEVKNFKFSKKDLELSPSSSDSEFDQYEKSALLNDVRRYRAVRKKNFPKRQTIDNVDESLKPIEYSFGTGLAMASVLQINSNAKISNMVQEEVFIGNGEVSTDSGNDEDA</sequence>
<keyword evidence="2" id="KW-1185">Reference proteome</keyword>
<name>A0A8J9V2Y8_9NEOP</name>
<organism evidence="1 2">
    <name type="scientific">Brenthis ino</name>
    <name type="common">lesser marbled fritillary</name>
    <dbReference type="NCBI Taxonomy" id="405034"/>
    <lineage>
        <taxon>Eukaryota</taxon>
        <taxon>Metazoa</taxon>
        <taxon>Ecdysozoa</taxon>
        <taxon>Arthropoda</taxon>
        <taxon>Hexapoda</taxon>
        <taxon>Insecta</taxon>
        <taxon>Pterygota</taxon>
        <taxon>Neoptera</taxon>
        <taxon>Endopterygota</taxon>
        <taxon>Lepidoptera</taxon>
        <taxon>Glossata</taxon>
        <taxon>Ditrysia</taxon>
        <taxon>Papilionoidea</taxon>
        <taxon>Nymphalidae</taxon>
        <taxon>Heliconiinae</taxon>
        <taxon>Argynnini</taxon>
        <taxon>Brenthis</taxon>
    </lineage>
</organism>
<dbReference type="EMBL" id="OV170228">
    <property type="protein sequence ID" value="CAH0730387.1"/>
    <property type="molecule type" value="Genomic_DNA"/>
</dbReference>
<accession>A0A8J9V2Y8</accession>
<dbReference type="OrthoDB" id="21151at2759"/>
<dbReference type="AlphaFoldDB" id="A0A8J9V2Y8"/>
<reference evidence="1" key="1">
    <citation type="submission" date="2021-12" db="EMBL/GenBank/DDBJ databases">
        <authorList>
            <person name="Martin H S."/>
        </authorList>
    </citation>
    <scope>NUCLEOTIDE SEQUENCE</scope>
</reference>
<evidence type="ECO:0000313" key="2">
    <source>
        <dbReference type="Proteomes" id="UP000838878"/>
    </source>
</evidence>